<dbReference type="STRING" id="225164.V4A735"/>
<dbReference type="PANTHER" id="PTHR11462">
    <property type="entry name" value="JUN TRANSCRIPTION FACTOR-RELATED"/>
    <property type="match status" value="1"/>
</dbReference>
<keyword evidence="6" id="KW-1185">Reference proteome</keyword>
<dbReference type="OrthoDB" id="2187714at2759"/>
<evidence type="ECO:0000256" key="2">
    <source>
        <dbReference type="ARBA" id="ARBA00023125"/>
    </source>
</evidence>
<feature type="non-terminal residue" evidence="5">
    <location>
        <position position="104"/>
    </location>
</feature>
<dbReference type="GO" id="GO:0051726">
    <property type="term" value="P:regulation of cell cycle"/>
    <property type="evidence" value="ECO:0007669"/>
    <property type="project" value="TreeGrafter"/>
</dbReference>
<protein>
    <recommendedName>
        <fullName evidence="4">Jun-like transcription factor domain-containing protein</fullName>
    </recommendedName>
</protein>
<organism evidence="5 6">
    <name type="scientific">Lottia gigantea</name>
    <name type="common">Giant owl limpet</name>
    <dbReference type="NCBI Taxonomy" id="225164"/>
    <lineage>
        <taxon>Eukaryota</taxon>
        <taxon>Metazoa</taxon>
        <taxon>Spiralia</taxon>
        <taxon>Lophotrochozoa</taxon>
        <taxon>Mollusca</taxon>
        <taxon>Gastropoda</taxon>
        <taxon>Patellogastropoda</taxon>
        <taxon>Lottioidea</taxon>
        <taxon>Lottiidae</taxon>
        <taxon>Lottia</taxon>
    </lineage>
</organism>
<dbReference type="GO" id="GO:0042127">
    <property type="term" value="P:regulation of cell population proliferation"/>
    <property type="evidence" value="ECO:0007669"/>
    <property type="project" value="TreeGrafter"/>
</dbReference>
<dbReference type="RefSeq" id="XP_009056679.1">
    <property type="nucleotide sequence ID" value="XM_009058431.1"/>
</dbReference>
<dbReference type="GO" id="GO:0000981">
    <property type="term" value="F:DNA-binding transcription factor activity, RNA polymerase II-specific"/>
    <property type="evidence" value="ECO:0007669"/>
    <property type="project" value="TreeGrafter"/>
</dbReference>
<keyword evidence="1" id="KW-0805">Transcription regulation</keyword>
<evidence type="ECO:0000256" key="3">
    <source>
        <dbReference type="ARBA" id="ARBA00023163"/>
    </source>
</evidence>
<name>V4A735_LOTGI</name>
<dbReference type="Proteomes" id="UP000030746">
    <property type="component" value="Unassembled WGS sequence"/>
</dbReference>
<gene>
    <name evidence="5" type="ORF">LOTGIDRAFT_120581</name>
</gene>
<accession>V4A735</accession>
<dbReference type="EMBL" id="KB202050">
    <property type="protein sequence ID" value="ESO92537.1"/>
    <property type="molecule type" value="Genomic_DNA"/>
</dbReference>
<proteinExistence type="predicted"/>
<dbReference type="Pfam" id="PF03957">
    <property type="entry name" value="Jun"/>
    <property type="match status" value="1"/>
</dbReference>
<evidence type="ECO:0000256" key="1">
    <source>
        <dbReference type="ARBA" id="ARBA00023015"/>
    </source>
</evidence>
<sequence>MYYKKGVEPEAPASVQKLKQNMTLDFNSSDTTKRAKFSNLLQSPDLNMLKLASPELEKMIIQANGMVTTTPTPTQFIFPKFVTEEQEAFSRGFVVALEELRDED</sequence>
<dbReference type="InterPro" id="IPR005643">
    <property type="entry name" value="JNK"/>
</dbReference>
<dbReference type="InterPro" id="IPR050946">
    <property type="entry name" value="AP-1_TF_bZIP"/>
</dbReference>
<dbReference type="GeneID" id="20231880"/>
<dbReference type="AlphaFoldDB" id="V4A735"/>
<dbReference type="HOGENOM" id="CLU_2256771_0_0_1"/>
<dbReference type="KEGG" id="lgi:LOTGIDRAFT_120581"/>
<keyword evidence="2" id="KW-0238">DNA-binding</keyword>
<reference evidence="5 6" key="1">
    <citation type="journal article" date="2013" name="Nature">
        <title>Insights into bilaterian evolution from three spiralian genomes.</title>
        <authorList>
            <person name="Simakov O."/>
            <person name="Marletaz F."/>
            <person name="Cho S.J."/>
            <person name="Edsinger-Gonzales E."/>
            <person name="Havlak P."/>
            <person name="Hellsten U."/>
            <person name="Kuo D.H."/>
            <person name="Larsson T."/>
            <person name="Lv J."/>
            <person name="Arendt D."/>
            <person name="Savage R."/>
            <person name="Osoegawa K."/>
            <person name="de Jong P."/>
            <person name="Grimwood J."/>
            <person name="Chapman J.A."/>
            <person name="Shapiro H."/>
            <person name="Aerts A."/>
            <person name="Otillar R.P."/>
            <person name="Terry A.Y."/>
            <person name="Boore J.L."/>
            <person name="Grigoriev I.V."/>
            <person name="Lindberg D.R."/>
            <person name="Seaver E.C."/>
            <person name="Weisblat D.A."/>
            <person name="Putnam N.H."/>
            <person name="Rokhsar D.S."/>
        </authorList>
    </citation>
    <scope>NUCLEOTIDE SEQUENCE [LARGE SCALE GENOMIC DNA]</scope>
</reference>
<feature type="domain" description="Jun-like transcription factor" evidence="4">
    <location>
        <begin position="17"/>
        <end position="101"/>
    </location>
</feature>
<dbReference type="GO" id="GO:0000978">
    <property type="term" value="F:RNA polymerase II cis-regulatory region sequence-specific DNA binding"/>
    <property type="evidence" value="ECO:0007669"/>
    <property type="project" value="TreeGrafter"/>
</dbReference>
<dbReference type="CTD" id="20231880"/>
<dbReference type="PANTHER" id="PTHR11462:SF35">
    <property type="entry name" value="TRANSCRIPTION FACTOR JRA"/>
    <property type="match status" value="1"/>
</dbReference>
<dbReference type="GO" id="GO:0005667">
    <property type="term" value="C:transcription regulator complex"/>
    <property type="evidence" value="ECO:0007669"/>
    <property type="project" value="TreeGrafter"/>
</dbReference>
<keyword evidence="3" id="KW-0804">Transcription</keyword>
<evidence type="ECO:0000259" key="4">
    <source>
        <dbReference type="Pfam" id="PF03957"/>
    </source>
</evidence>
<evidence type="ECO:0000313" key="5">
    <source>
        <dbReference type="EMBL" id="ESO92537.1"/>
    </source>
</evidence>
<evidence type="ECO:0000313" key="6">
    <source>
        <dbReference type="Proteomes" id="UP000030746"/>
    </source>
</evidence>